<proteinExistence type="predicted"/>
<organism evidence="1 2">
    <name type="scientific">Winogradskyella aurantia</name>
    <dbReference type="NCBI Taxonomy" id="1915063"/>
    <lineage>
        <taxon>Bacteria</taxon>
        <taxon>Pseudomonadati</taxon>
        <taxon>Bacteroidota</taxon>
        <taxon>Flavobacteriia</taxon>
        <taxon>Flavobacteriales</taxon>
        <taxon>Flavobacteriaceae</taxon>
        <taxon>Winogradskyella</taxon>
    </lineage>
</organism>
<sequence length="70" mass="8083">MPTTARINCLFTADLRKFHQLLKDLGYDEVYLNEAGGGSHGRTDLVNDKELELAFLYKNLHPNYEELIKE</sequence>
<dbReference type="EMBL" id="NGJN01000005">
    <property type="protein sequence ID" value="OZV68020.1"/>
    <property type="molecule type" value="Genomic_DNA"/>
</dbReference>
<comment type="caution">
    <text evidence="1">The sequence shown here is derived from an EMBL/GenBank/DDBJ whole genome shotgun (WGS) entry which is preliminary data.</text>
</comment>
<evidence type="ECO:0000313" key="1">
    <source>
        <dbReference type="EMBL" id="OZV68020.1"/>
    </source>
</evidence>
<dbReference type="RefSeq" id="WP_094968609.1">
    <property type="nucleotide sequence ID" value="NZ_NGJN01000005.1"/>
</dbReference>
<dbReference type="AlphaFoldDB" id="A0A265URV1"/>
<keyword evidence="2" id="KW-1185">Reference proteome</keyword>
<protein>
    <submittedName>
        <fullName evidence="1">Uncharacterized protein</fullName>
    </submittedName>
</protein>
<dbReference type="Proteomes" id="UP000216840">
    <property type="component" value="Unassembled WGS sequence"/>
</dbReference>
<accession>A0A265URV1</accession>
<gene>
    <name evidence="1" type="ORF">CA834_10240</name>
</gene>
<reference evidence="1 2" key="1">
    <citation type="submission" date="2017-05" db="EMBL/GenBank/DDBJ databases">
        <title>The draft genome sequence of Idiomarina salinarum WNB302.</title>
        <authorList>
            <person name="Sun Y."/>
            <person name="Chen B."/>
            <person name="Du Z."/>
        </authorList>
    </citation>
    <scope>NUCLEOTIDE SEQUENCE [LARGE SCALE GENOMIC DNA]</scope>
    <source>
        <strain evidence="1 2">WNB302</strain>
    </source>
</reference>
<name>A0A265URV1_9FLAO</name>
<evidence type="ECO:0000313" key="2">
    <source>
        <dbReference type="Proteomes" id="UP000216840"/>
    </source>
</evidence>